<proteinExistence type="predicted"/>
<gene>
    <name evidence="1" type="ORF">S01H4_04137</name>
</gene>
<dbReference type="EMBL" id="BART01001083">
    <property type="protein sequence ID" value="GAG61894.1"/>
    <property type="molecule type" value="Genomic_DNA"/>
</dbReference>
<organism evidence="1">
    <name type="scientific">marine sediment metagenome</name>
    <dbReference type="NCBI Taxonomy" id="412755"/>
    <lineage>
        <taxon>unclassified sequences</taxon>
        <taxon>metagenomes</taxon>
        <taxon>ecological metagenomes</taxon>
    </lineage>
</organism>
<name>X0YYH8_9ZZZZ</name>
<protein>
    <submittedName>
        <fullName evidence="1">Uncharacterized protein</fullName>
    </submittedName>
</protein>
<evidence type="ECO:0000313" key="1">
    <source>
        <dbReference type="EMBL" id="GAG61894.1"/>
    </source>
</evidence>
<comment type="caution">
    <text evidence="1">The sequence shown here is derived from an EMBL/GenBank/DDBJ whole genome shotgun (WGS) entry which is preliminary data.</text>
</comment>
<dbReference type="AlphaFoldDB" id="X0YYH8"/>
<accession>X0YYH8</accession>
<reference evidence="1" key="1">
    <citation type="journal article" date="2014" name="Front. Microbiol.">
        <title>High frequency of phylogenetically diverse reductive dehalogenase-homologous genes in deep subseafloor sedimentary metagenomes.</title>
        <authorList>
            <person name="Kawai M."/>
            <person name="Futagami T."/>
            <person name="Toyoda A."/>
            <person name="Takaki Y."/>
            <person name="Nishi S."/>
            <person name="Hori S."/>
            <person name="Arai W."/>
            <person name="Tsubouchi T."/>
            <person name="Morono Y."/>
            <person name="Uchiyama I."/>
            <person name="Ito T."/>
            <person name="Fujiyama A."/>
            <person name="Inagaki F."/>
            <person name="Takami H."/>
        </authorList>
    </citation>
    <scope>NUCLEOTIDE SEQUENCE</scope>
    <source>
        <strain evidence="1">Expedition CK06-06</strain>
    </source>
</reference>
<sequence>MKKAKIVIADNEDGKGWFIYRVDYVSEDERFINGQSVGIQEGKPIEIGKFDDDHYSHDEPIECSDVAYSGVAYMGDPPPEENNKTRCSVCHA</sequence>